<dbReference type="InterPro" id="IPR036071">
    <property type="entry name" value="AMMECR1_dom_sf"/>
</dbReference>
<evidence type="ECO:0000259" key="1">
    <source>
        <dbReference type="PROSITE" id="PS51112"/>
    </source>
</evidence>
<sequence length="186" mass="20616">MTEPVDGAVLVDIARESIREHLGLARVTERHEPWLLQPAATFVTLREQGDLRGCIGSLDARRPMGLDVAHNARAAAFSDPRFPPVARDEVDALDVEVSLLSAREPVAVTSEADALSKLRPGIDGVYFEYGAASATFLPQVWESLPDPRVFLAELRRKAGLSARFWHPDVKLSRYTVEKFRDERPGS</sequence>
<feature type="domain" description="AMMECR1" evidence="1">
    <location>
        <begin position="5"/>
        <end position="186"/>
    </location>
</feature>
<dbReference type="KEGG" id="uru:DSM104443_01429"/>
<dbReference type="PROSITE" id="PS51112">
    <property type="entry name" value="AMMECR1"/>
    <property type="match status" value="1"/>
</dbReference>
<dbReference type="NCBIfam" id="TIGR04335">
    <property type="entry name" value="AmmeMemoSam_A"/>
    <property type="match status" value="1"/>
</dbReference>
<dbReference type="InterPro" id="IPR023473">
    <property type="entry name" value="AMMECR1"/>
</dbReference>
<name>A0A6M4GT03_9PROT</name>
<organism evidence="2 3">
    <name type="scientific">Usitatibacter rugosus</name>
    <dbReference type="NCBI Taxonomy" id="2732067"/>
    <lineage>
        <taxon>Bacteria</taxon>
        <taxon>Pseudomonadati</taxon>
        <taxon>Pseudomonadota</taxon>
        <taxon>Betaproteobacteria</taxon>
        <taxon>Nitrosomonadales</taxon>
        <taxon>Usitatibacteraceae</taxon>
        <taxon>Usitatibacter</taxon>
    </lineage>
</organism>
<dbReference type="InterPro" id="IPR027485">
    <property type="entry name" value="AMMECR1_N"/>
</dbReference>
<dbReference type="EMBL" id="CP053069">
    <property type="protein sequence ID" value="QJR10371.1"/>
    <property type="molecule type" value="Genomic_DNA"/>
</dbReference>
<dbReference type="InterPro" id="IPR027623">
    <property type="entry name" value="AmmeMemoSam_A"/>
</dbReference>
<dbReference type="AlphaFoldDB" id="A0A6M4GT03"/>
<reference evidence="2 3" key="1">
    <citation type="submission" date="2020-04" db="EMBL/GenBank/DDBJ databases">
        <title>Usitatibacter rugosus gen. nov., sp. nov. and Usitatibacter palustris sp. nov., novel members of Usitatibacteraceae fam. nov. within the order Nitrosomonadales isolated from soil.</title>
        <authorList>
            <person name="Huber K.J."/>
            <person name="Neumann-Schaal M."/>
            <person name="Geppert A."/>
            <person name="Luckner M."/>
            <person name="Wanner G."/>
            <person name="Overmann J."/>
        </authorList>
    </citation>
    <scope>NUCLEOTIDE SEQUENCE [LARGE SCALE GENOMIC DNA]</scope>
    <source>
        <strain evidence="2 3">0125_3</strain>
    </source>
</reference>
<dbReference type="InterPro" id="IPR002733">
    <property type="entry name" value="AMMECR1_domain"/>
</dbReference>
<gene>
    <name evidence="2" type="ORF">DSM104443_01429</name>
</gene>
<dbReference type="Proteomes" id="UP000501534">
    <property type="component" value="Chromosome"/>
</dbReference>
<accession>A0A6M4GT03</accession>
<dbReference type="RefSeq" id="WP_171090832.1">
    <property type="nucleotide sequence ID" value="NZ_CP053069.1"/>
</dbReference>
<keyword evidence="3" id="KW-1185">Reference proteome</keyword>
<dbReference type="Gene3D" id="3.30.1490.150">
    <property type="entry name" value="Hypothetical protein ph0010, domain 2"/>
    <property type="match status" value="1"/>
</dbReference>
<evidence type="ECO:0000313" key="3">
    <source>
        <dbReference type="Proteomes" id="UP000501534"/>
    </source>
</evidence>
<evidence type="ECO:0000313" key="2">
    <source>
        <dbReference type="EMBL" id="QJR10371.1"/>
    </source>
</evidence>
<proteinExistence type="predicted"/>
<dbReference type="SUPFAM" id="SSF143447">
    <property type="entry name" value="AMMECR1-like"/>
    <property type="match status" value="1"/>
</dbReference>
<dbReference type="Gene3D" id="3.30.700.20">
    <property type="entry name" value="Hypothetical protein ph0010, domain 1"/>
    <property type="match status" value="1"/>
</dbReference>
<protein>
    <recommendedName>
        <fullName evidence="1">AMMECR1 domain-containing protein</fullName>
    </recommendedName>
</protein>
<dbReference type="PANTHER" id="PTHR13016:SF0">
    <property type="entry name" value="AMME SYNDROME CANDIDATE GENE 1 PROTEIN"/>
    <property type="match status" value="1"/>
</dbReference>
<dbReference type="PANTHER" id="PTHR13016">
    <property type="entry name" value="AMMECR1 HOMOLOG"/>
    <property type="match status" value="1"/>
</dbReference>
<dbReference type="NCBIfam" id="TIGR00296">
    <property type="entry name" value="TIGR00296 family protein"/>
    <property type="match status" value="1"/>
</dbReference>
<dbReference type="Pfam" id="PF01871">
    <property type="entry name" value="AMMECR1"/>
    <property type="match status" value="1"/>
</dbReference>